<dbReference type="EMBL" id="LNIX01000002">
    <property type="protein sequence ID" value="OXA59307.1"/>
    <property type="molecule type" value="Genomic_DNA"/>
</dbReference>
<name>A0A226EQ74_FOLCA</name>
<sequence>MLSPQFLYITLIFIFSMIRQTLQDHQEIGPPPPIIVTIFIPPTTPPPPPPENFVLSRSCDDHEQVECSDLTFLRFGCCPKNWEIYDDWRTHPIKDEFHPAEFCNPSLPLGESNCNQTLTHYGLERTMCAPVHAMSPIIGRCRRIDTGRKAHQHLSIYDRKPWSARFHSRLGKPCNLELYKRKKIQQLWDHLLKCPFDHDFLDDELSKTLEEALFSPKLLDDLCLSSPNMEECVEDDDESKLTPHLPDVHPSRTPTQPTHAGEPTNVTNYQQDQGDPITIASAKNTTENYGMKDILSLKYGRKGRCRCVKRDQIAEGKTCGQAVGNPCTFDVIDIYHDSPAGFGSGKHGFYDTCQVKGANVTGMKVLDALRCERDAACEK</sequence>
<dbReference type="Proteomes" id="UP000198287">
    <property type="component" value="Unassembled WGS sequence"/>
</dbReference>
<dbReference type="AlphaFoldDB" id="A0A226EQ74"/>
<feature type="chain" id="PRO_5013234435" evidence="2">
    <location>
        <begin position="24"/>
        <end position="379"/>
    </location>
</feature>
<evidence type="ECO:0000313" key="3">
    <source>
        <dbReference type="EMBL" id="OXA59307.1"/>
    </source>
</evidence>
<evidence type="ECO:0000256" key="2">
    <source>
        <dbReference type="SAM" id="SignalP"/>
    </source>
</evidence>
<protein>
    <submittedName>
        <fullName evidence="3">Uncharacterized protein</fullName>
    </submittedName>
</protein>
<feature type="compositionally biased region" description="Polar residues" evidence="1">
    <location>
        <begin position="252"/>
        <end position="262"/>
    </location>
</feature>
<accession>A0A226EQ74</accession>
<keyword evidence="2" id="KW-0732">Signal</keyword>
<proteinExistence type="predicted"/>
<organism evidence="3 4">
    <name type="scientific">Folsomia candida</name>
    <name type="common">Springtail</name>
    <dbReference type="NCBI Taxonomy" id="158441"/>
    <lineage>
        <taxon>Eukaryota</taxon>
        <taxon>Metazoa</taxon>
        <taxon>Ecdysozoa</taxon>
        <taxon>Arthropoda</taxon>
        <taxon>Hexapoda</taxon>
        <taxon>Collembola</taxon>
        <taxon>Entomobryomorpha</taxon>
        <taxon>Isotomoidea</taxon>
        <taxon>Isotomidae</taxon>
        <taxon>Proisotominae</taxon>
        <taxon>Folsomia</taxon>
    </lineage>
</organism>
<reference evidence="3 4" key="1">
    <citation type="submission" date="2015-12" db="EMBL/GenBank/DDBJ databases">
        <title>The genome of Folsomia candida.</title>
        <authorList>
            <person name="Faddeeva A."/>
            <person name="Derks M.F."/>
            <person name="Anvar Y."/>
            <person name="Smit S."/>
            <person name="Van Straalen N."/>
            <person name="Roelofs D."/>
        </authorList>
    </citation>
    <scope>NUCLEOTIDE SEQUENCE [LARGE SCALE GENOMIC DNA]</scope>
    <source>
        <strain evidence="3 4">VU population</strain>
        <tissue evidence="3">Whole body</tissue>
    </source>
</reference>
<evidence type="ECO:0000256" key="1">
    <source>
        <dbReference type="SAM" id="MobiDB-lite"/>
    </source>
</evidence>
<evidence type="ECO:0000313" key="4">
    <source>
        <dbReference type="Proteomes" id="UP000198287"/>
    </source>
</evidence>
<feature type="signal peptide" evidence="2">
    <location>
        <begin position="1"/>
        <end position="23"/>
    </location>
</feature>
<comment type="caution">
    <text evidence="3">The sequence shown here is derived from an EMBL/GenBank/DDBJ whole genome shotgun (WGS) entry which is preliminary data.</text>
</comment>
<keyword evidence="4" id="KW-1185">Reference proteome</keyword>
<gene>
    <name evidence="3" type="ORF">Fcan01_04135</name>
</gene>
<feature type="region of interest" description="Disordered" evidence="1">
    <location>
        <begin position="236"/>
        <end position="262"/>
    </location>
</feature>